<evidence type="ECO:0000313" key="2">
    <source>
        <dbReference type="Proteomes" id="UP001165205"/>
    </source>
</evidence>
<evidence type="ECO:0000313" key="1">
    <source>
        <dbReference type="EMBL" id="GMG29253.1"/>
    </source>
</evidence>
<organism evidence="1 2">
    <name type="scientific">Aspergillus oryzae</name>
    <name type="common">Yellow koji mold</name>
    <dbReference type="NCBI Taxonomy" id="5062"/>
    <lineage>
        <taxon>Eukaryota</taxon>
        <taxon>Fungi</taxon>
        <taxon>Dikarya</taxon>
        <taxon>Ascomycota</taxon>
        <taxon>Pezizomycotina</taxon>
        <taxon>Eurotiomycetes</taxon>
        <taxon>Eurotiomycetidae</taxon>
        <taxon>Eurotiales</taxon>
        <taxon>Aspergillaceae</taxon>
        <taxon>Aspergillus</taxon>
        <taxon>Aspergillus subgen. Circumdati</taxon>
    </lineage>
</organism>
<dbReference type="EMBL" id="BSYA01000054">
    <property type="protein sequence ID" value="GMG29253.1"/>
    <property type="molecule type" value="Genomic_DNA"/>
</dbReference>
<name>A0AAN5BXL9_ASPOZ</name>
<reference evidence="1" key="1">
    <citation type="submission" date="2023-04" db="EMBL/GenBank/DDBJ databases">
        <title>Aspergillus oryzae NBRC 4228.</title>
        <authorList>
            <person name="Ichikawa N."/>
            <person name="Sato H."/>
            <person name="Tonouchi N."/>
        </authorList>
    </citation>
    <scope>NUCLEOTIDE SEQUENCE</scope>
    <source>
        <strain evidence="1">NBRC 4228</strain>
    </source>
</reference>
<gene>
    <name evidence="1" type="ORF">Aory04_000553300</name>
</gene>
<sequence length="120" mass="13571">MIPLLHPSGCFHVYSRSTAHKFYPASITMASVDYSVYPHTRFPRPALCAARNPTPGAILYQLVTGWLLRFVHHEPTSVGETLQIAIEGEDWASTDMVWILRYRLIIALAFEKTDAMVSHI</sequence>
<protein>
    <submittedName>
        <fullName evidence="1">Unnamed protein product</fullName>
    </submittedName>
</protein>
<accession>A0AAN5BXL9</accession>
<dbReference type="AlphaFoldDB" id="A0AAN5BXL9"/>
<dbReference type="Proteomes" id="UP001165205">
    <property type="component" value="Unassembled WGS sequence"/>
</dbReference>
<comment type="caution">
    <text evidence="1">The sequence shown here is derived from an EMBL/GenBank/DDBJ whole genome shotgun (WGS) entry which is preliminary data.</text>
</comment>
<proteinExistence type="predicted"/>